<gene>
    <name evidence="1" type="ORF">SSLN_LOCUS13757</name>
</gene>
<keyword evidence="2" id="KW-1185">Reference proteome</keyword>
<dbReference type="Proteomes" id="UP000275846">
    <property type="component" value="Unassembled WGS sequence"/>
</dbReference>
<reference evidence="3" key="1">
    <citation type="submission" date="2016-06" db="UniProtKB">
        <authorList>
            <consortium name="WormBaseParasite"/>
        </authorList>
    </citation>
    <scope>IDENTIFICATION</scope>
</reference>
<dbReference type="EMBL" id="UYSU01038347">
    <property type="protein sequence ID" value="VDM00143.1"/>
    <property type="molecule type" value="Genomic_DNA"/>
</dbReference>
<reference evidence="1 2" key="2">
    <citation type="submission" date="2018-11" db="EMBL/GenBank/DDBJ databases">
        <authorList>
            <consortium name="Pathogen Informatics"/>
        </authorList>
    </citation>
    <scope>NUCLEOTIDE SEQUENCE [LARGE SCALE GENOMIC DNA]</scope>
    <source>
        <strain evidence="1 2">NST_G2</strain>
    </source>
</reference>
<dbReference type="STRING" id="70667.A0A183TBA9"/>
<organism evidence="3">
    <name type="scientific">Schistocephalus solidus</name>
    <name type="common">Tapeworm</name>
    <dbReference type="NCBI Taxonomy" id="70667"/>
    <lineage>
        <taxon>Eukaryota</taxon>
        <taxon>Metazoa</taxon>
        <taxon>Spiralia</taxon>
        <taxon>Lophotrochozoa</taxon>
        <taxon>Platyhelminthes</taxon>
        <taxon>Cestoda</taxon>
        <taxon>Eucestoda</taxon>
        <taxon>Diphyllobothriidea</taxon>
        <taxon>Diphyllobothriidae</taxon>
        <taxon>Schistocephalus</taxon>
    </lineage>
</organism>
<dbReference type="OrthoDB" id="10251401at2759"/>
<evidence type="ECO:0000313" key="1">
    <source>
        <dbReference type="EMBL" id="VDM00143.1"/>
    </source>
</evidence>
<evidence type="ECO:0000313" key="3">
    <source>
        <dbReference type="WBParaSite" id="SSLN_0001427801-mRNA-1"/>
    </source>
</evidence>
<evidence type="ECO:0000313" key="2">
    <source>
        <dbReference type="Proteomes" id="UP000275846"/>
    </source>
</evidence>
<protein>
    <submittedName>
        <fullName evidence="3">GCV_T domain-containing protein</fullName>
    </submittedName>
</protein>
<sequence length="153" mass="17215">MLFAGADLADLKAVFRPELSEMDVLLTTKLSVFQTRFLKNLDTKFGDLFPFFWDCLSARWLGLKQPCKFATLTAFGEYNLWGFSCHRVPAEVPSDVIALAADIPTQLKMHRLWSADFVDLVSLGHLNHEGAGRPGKPVTEVEVVEPITQWCFP</sequence>
<name>A0A183TBA9_SCHSO</name>
<dbReference type="WBParaSite" id="SSLN_0001427801-mRNA-1">
    <property type="protein sequence ID" value="SSLN_0001427801-mRNA-1"/>
    <property type="gene ID" value="SSLN_0001427801"/>
</dbReference>
<proteinExistence type="predicted"/>
<accession>A0A183TBA9</accession>
<dbReference type="AlphaFoldDB" id="A0A183TBA9"/>